<feature type="transmembrane region" description="Helical" evidence="8">
    <location>
        <begin position="74"/>
        <end position="98"/>
    </location>
</feature>
<dbReference type="Proteomes" id="UP001216139">
    <property type="component" value="Chromosome"/>
</dbReference>
<evidence type="ECO:0000313" key="10">
    <source>
        <dbReference type="EMBL" id="WCT10856.1"/>
    </source>
</evidence>
<reference evidence="10 11" key="1">
    <citation type="submission" date="2023-02" db="EMBL/GenBank/DDBJ databases">
        <title>Genome sequence of Mucilaginibacter jinjuensis strain KACC 16571.</title>
        <authorList>
            <person name="Kim S."/>
            <person name="Heo J."/>
            <person name="Kwon S.-W."/>
        </authorList>
    </citation>
    <scope>NUCLEOTIDE SEQUENCE [LARGE SCALE GENOMIC DNA]</scope>
    <source>
        <strain evidence="10 11">KACC 16571</strain>
    </source>
</reference>
<accession>A0ABY7T3F2</accession>
<feature type="transmembrane region" description="Helical" evidence="8">
    <location>
        <begin position="453"/>
        <end position="474"/>
    </location>
</feature>
<keyword evidence="6 8" id="KW-0472">Membrane</keyword>
<evidence type="ECO:0000256" key="8">
    <source>
        <dbReference type="RuleBase" id="RU362002"/>
    </source>
</evidence>
<dbReference type="InterPro" id="IPR029020">
    <property type="entry name" value="Ammonium/urea_transptr"/>
</dbReference>
<evidence type="ECO:0000256" key="7">
    <source>
        <dbReference type="ARBA" id="ARBA00023177"/>
    </source>
</evidence>
<feature type="transmembrane region" description="Helical" evidence="8">
    <location>
        <begin position="149"/>
        <end position="169"/>
    </location>
</feature>
<dbReference type="PROSITE" id="PS01219">
    <property type="entry name" value="AMMONIUM_TRANSP"/>
    <property type="match status" value="1"/>
</dbReference>
<evidence type="ECO:0000256" key="6">
    <source>
        <dbReference type="ARBA" id="ARBA00023136"/>
    </source>
</evidence>
<proteinExistence type="inferred from homology"/>
<keyword evidence="5 8" id="KW-1133">Transmembrane helix</keyword>
<sequence>MNPLSRLKNQFSTVLELSKNNWRIGVAIFFGKIIGTFLVIAAMMVIPGMISTPAHAADTYTAHETTLINTVNTIWTLVAAFLVFGMQAGFVMLEAGFARKKETVNVLMECIFDTCLCGILFWAIGYAFMFSNGNGFIGLHWFFLSGAPATYLATGIPILAHWIFQYAFADTCSTIVSGAMIGRTSFRGDILYSIGITGFIYPIIGHWAWGPDGFLALMGSKGNFLESLGQGFRDFAGSTVVHTIGGIASLAGAIVLGPRMGRIFKRDDKEKGGLPPAHNLTVAAVGAFILWFGWYGFNPGSTLSAMDMQGIGRVAANTTLAACAGGMVAMYFALWFGPTKGKFDVGFTVNGLLGGLVAITCPCYWVSPLGAILLGAVAGVVIFVGTNLLEYFRIDDPVGAVPVHGLCGIWGTLSLGLFASGEYGATGPLGADNSAPVKGLFYGGGLDVLKAQFIGSFTITVATFVVTFAMMWIINKMPNPWKLRVEEHGEKAGLDVFEHGAAAYSEDEDDIDIQGLFEGGSVKNPVTA</sequence>
<name>A0ABY7T3F2_9SPHI</name>
<feature type="transmembrane region" description="Helical" evidence="8">
    <location>
        <begin position="343"/>
        <end position="365"/>
    </location>
</feature>
<dbReference type="InterPro" id="IPR018047">
    <property type="entry name" value="Ammonium_transpt_CS"/>
</dbReference>
<feature type="transmembrane region" description="Helical" evidence="8">
    <location>
        <begin position="401"/>
        <end position="419"/>
    </location>
</feature>
<protein>
    <recommendedName>
        <fullName evidence="8">Ammonium transporter</fullName>
    </recommendedName>
</protein>
<keyword evidence="11" id="KW-1185">Reference proteome</keyword>
<comment type="subcellular location">
    <subcellularLocation>
        <location evidence="8">Cell membrane</location>
        <topology evidence="8">Multi-pass membrane protein</topology>
    </subcellularLocation>
    <subcellularLocation>
        <location evidence="1">Membrane</location>
        <topology evidence="1">Multi-pass membrane protein</topology>
    </subcellularLocation>
</comment>
<dbReference type="Gene3D" id="1.10.3430.10">
    <property type="entry name" value="Ammonium transporter AmtB like domains"/>
    <property type="match status" value="1"/>
</dbReference>
<dbReference type="InterPro" id="IPR024041">
    <property type="entry name" value="NH4_transpt_AmtB-like_dom"/>
</dbReference>
<keyword evidence="7 8" id="KW-0924">Ammonia transport</keyword>
<dbReference type="SUPFAM" id="SSF111352">
    <property type="entry name" value="Ammonium transporter"/>
    <property type="match status" value="1"/>
</dbReference>
<keyword evidence="4 8" id="KW-0812">Transmembrane</keyword>
<evidence type="ECO:0000256" key="1">
    <source>
        <dbReference type="ARBA" id="ARBA00004141"/>
    </source>
</evidence>
<feature type="transmembrane region" description="Helical" evidence="8">
    <location>
        <begin position="110"/>
        <end position="129"/>
    </location>
</feature>
<dbReference type="NCBIfam" id="TIGR00836">
    <property type="entry name" value="amt"/>
    <property type="match status" value="1"/>
</dbReference>
<comment type="similarity">
    <text evidence="2 8">Belongs to the ammonia transporter channel (TC 1.A.11.2) family.</text>
</comment>
<gene>
    <name evidence="10" type="ORF">PQO05_19145</name>
</gene>
<organism evidence="10 11">
    <name type="scientific">Mucilaginibacter jinjuensis</name>
    <dbReference type="NCBI Taxonomy" id="1176721"/>
    <lineage>
        <taxon>Bacteria</taxon>
        <taxon>Pseudomonadati</taxon>
        <taxon>Bacteroidota</taxon>
        <taxon>Sphingobacteriia</taxon>
        <taxon>Sphingobacteriales</taxon>
        <taxon>Sphingobacteriaceae</taxon>
        <taxon>Mucilaginibacter</taxon>
    </lineage>
</organism>
<feature type="transmembrane region" description="Helical" evidence="8">
    <location>
        <begin position="190"/>
        <end position="209"/>
    </location>
</feature>
<dbReference type="EMBL" id="CP117167">
    <property type="protein sequence ID" value="WCT10856.1"/>
    <property type="molecule type" value="Genomic_DNA"/>
</dbReference>
<dbReference type="RefSeq" id="WP_273629046.1">
    <property type="nucleotide sequence ID" value="NZ_CP117167.1"/>
</dbReference>
<evidence type="ECO:0000256" key="2">
    <source>
        <dbReference type="ARBA" id="ARBA00005887"/>
    </source>
</evidence>
<feature type="domain" description="Ammonium transporter AmtB-like" evidence="9">
    <location>
        <begin position="75"/>
        <end position="504"/>
    </location>
</feature>
<dbReference type="PANTHER" id="PTHR11730:SF6">
    <property type="entry name" value="AMMONIUM TRANSPORTER"/>
    <property type="match status" value="1"/>
</dbReference>
<dbReference type="PANTHER" id="PTHR11730">
    <property type="entry name" value="AMMONIUM TRANSPORTER"/>
    <property type="match status" value="1"/>
</dbReference>
<feature type="transmembrane region" description="Helical" evidence="8">
    <location>
        <begin position="21"/>
        <end position="46"/>
    </location>
</feature>
<dbReference type="InterPro" id="IPR001905">
    <property type="entry name" value="Ammonium_transpt"/>
</dbReference>
<evidence type="ECO:0000256" key="5">
    <source>
        <dbReference type="ARBA" id="ARBA00022989"/>
    </source>
</evidence>
<feature type="transmembrane region" description="Helical" evidence="8">
    <location>
        <begin position="277"/>
        <end position="294"/>
    </location>
</feature>
<feature type="transmembrane region" description="Helical" evidence="8">
    <location>
        <begin position="235"/>
        <end position="256"/>
    </location>
</feature>
<feature type="transmembrane region" description="Helical" evidence="8">
    <location>
        <begin position="371"/>
        <end position="389"/>
    </location>
</feature>
<evidence type="ECO:0000259" key="9">
    <source>
        <dbReference type="Pfam" id="PF00909"/>
    </source>
</evidence>
<keyword evidence="3 8" id="KW-0813">Transport</keyword>
<dbReference type="Pfam" id="PF00909">
    <property type="entry name" value="Ammonium_transp"/>
    <property type="match status" value="1"/>
</dbReference>
<evidence type="ECO:0000256" key="3">
    <source>
        <dbReference type="ARBA" id="ARBA00022448"/>
    </source>
</evidence>
<feature type="transmembrane region" description="Helical" evidence="8">
    <location>
        <begin position="314"/>
        <end position="336"/>
    </location>
</feature>
<evidence type="ECO:0000256" key="4">
    <source>
        <dbReference type="ARBA" id="ARBA00022692"/>
    </source>
</evidence>
<evidence type="ECO:0000313" key="11">
    <source>
        <dbReference type="Proteomes" id="UP001216139"/>
    </source>
</evidence>